<gene>
    <name evidence="2" type="ORF">IHQ72_35530</name>
</gene>
<dbReference type="PANTHER" id="PTHR32387:SF0">
    <property type="entry name" value="PROTEIN NO VEIN"/>
    <property type="match status" value="1"/>
</dbReference>
<evidence type="ECO:0008006" key="4">
    <source>
        <dbReference type="Google" id="ProtNLM"/>
    </source>
</evidence>
<name>A0ABY5R990_9HYPH</name>
<evidence type="ECO:0000256" key="1">
    <source>
        <dbReference type="SAM" id="MobiDB-lite"/>
    </source>
</evidence>
<evidence type="ECO:0000313" key="2">
    <source>
        <dbReference type="EMBL" id="UVC19376.1"/>
    </source>
</evidence>
<dbReference type="Proteomes" id="UP001058098">
    <property type="component" value="Plasmid pOM4"/>
</dbReference>
<dbReference type="InterPro" id="IPR052957">
    <property type="entry name" value="Auxin_embryo_med"/>
</dbReference>
<proteinExistence type="predicted"/>
<protein>
    <recommendedName>
        <fullName evidence="4">Protein NO VEIN C-terminal domain-containing protein</fullName>
    </recommendedName>
</protein>
<sequence>MLNSVKIVITDEAIYFANTGRPMDRPGVISISNQYLSTKAEGAPIDNYNCRDGELASAISNQRLDLYSQNLNDLNAHVNEENAARRDYAGRALWELLQNADDAMAPAGSPSSELIGAKGLGFKSVLELTDRPEVHSGQFHFAFDPDRSATMLSKLVAKPPRLVFRLPHTTLPDKLVKSFRSEGFATVVKLPYKGAETREQVEHSLRGLAPHFLLLCQHLTSLEIQFGNGTARRMSKQGGSLNGMAVRAVLSTLEGNESQVEEWRMWSKLWETPTDGSKRLSATIAVKVEGKIAIPAQREIPVHVFFPTQETISAPFLVHAAFELRSDRNHLLAGAKHQSVLLDALGDLASHAASYLEPASALELFRPLAKLPPANVTRLDRKIERALGMAVHAAEFVPTHGGRLVSPSSARIWSHNLVSILDRRLKAIREARLCAKAVIEAAPALREFGAETLRIADYAELLANVRCKTLDECLNAADVIRDACLEGGNLTDSATALLAKGSFWFVNDGNVRPLEGKQPLVNFRSAAWPSWLVVDDLHSDFVKAVFPSGKETEKWAPLIEGRLLRSIDDKIVHCLVPTLSNWSPNDWAERGWEALETLCAWLPDLDWSKIEPFIPKKTQLSEPARAALIETARVPFGSDWVASADAYASGEIGGSHEMAEYFRIQDGRTVVGMPPKANVVGKGRWKALLRYLGVSWEPKIRAMSGRQDHGLLCQSRYWAAIEASSLRYLKCDWYVDGFPDAIADVRPARLLRMIEVLQPAVSQLSAAYTKVWGVMLAHRPYPFESCADYQLKREAYLPCRPSFTHPGNRGAPCDLYWPHRGLPGITPTLDVGSFPLGERSRLKKFLVSQLKVQEKLPDTWETWLDWADGLADHVASGGSISIRAARNFYEEFVSRKFDDRQPRTPKRVVAATSDKLIAVPAKDVVWIDEPKLASPEVHAELLATQPLFLPMLDRGAGSVQRLKTRKASELVAVTPDFRDGPIEITARLESRLKSRRRALAAVCERKGEKWAEPGILRSVQGLSLTLTLADQVISRHAAAAFHVQGTWLINLDAGLWEGLAMACADRFRNSADLRLWFVQILKAPNAQEVSAILRDGGIPSYRLEELSLVDDEAPPPEFVSRPTASLLIEPPGPSPLLPETDVGLGPREFDEDHGSEYTGVDKSDGSKADRGTRSDGRSTQLPSATSGRSGSVLSSALRKRPLYEGGSKLSGGGTPGRAIAAGAAIQARALGYAGEEWFARRLENTIAVGWTPSFNVRDEEVRESDVVLSSDCDEWHIEIKTLATERIYWSEHERRKAEDKPSRYLMAFLLPDVTSGFKVCWSWNPLNDLLPCERRVDWVWAASDPGPPLPADSWKPLGGLKRPERPPDRMNFAIRIQQAFLDTLPRENDDLELLWNRLTAPTVEEAAE</sequence>
<keyword evidence="2" id="KW-0614">Plasmid</keyword>
<dbReference type="EMBL" id="CP062230">
    <property type="protein sequence ID" value="UVC19376.1"/>
    <property type="molecule type" value="Genomic_DNA"/>
</dbReference>
<evidence type="ECO:0000313" key="3">
    <source>
        <dbReference type="Proteomes" id="UP001058098"/>
    </source>
</evidence>
<geneLocation type="plasmid" evidence="2 3">
    <name>pOM4</name>
</geneLocation>
<reference evidence="2" key="1">
    <citation type="submission" date="2020-09" db="EMBL/GenBank/DDBJ databases">
        <title>Rhizobia associated with sainfoin plants.</title>
        <authorList>
            <person name="Asharfi S."/>
            <person name="Kuzmanovic N."/>
            <person name="Bunk B."/>
            <person name="Sproeer C."/>
            <person name="Becker M."/>
            <person name="Thuenen T."/>
        </authorList>
    </citation>
    <scope>NUCLEOTIDE SEQUENCE</scope>
    <source>
        <strain evidence="2">OM4</strain>
        <plasmid evidence="2">pOM4</plasmid>
    </source>
</reference>
<accession>A0ABY5R990</accession>
<dbReference type="RefSeq" id="WP_258124242.1">
    <property type="nucleotide sequence ID" value="NZ_CP062230.1"/>
</dbReference>
<dbReference type="InterPro" id="IPR036890">
    <property type="entry name" value="HATPase_C_sf"/>
</dbReference>
<organism evidence="2 3">
    <name type="scientific">Mesorhizobium onobrychidis</name>
    <dbReference type="NCBI Taxonomy" id="2775404"/>
    <lineage>
        <taxon>Bacteria</taxon>
        <taxon>Pseudomonadati</taxon>
        <taxon>Pseudomonadota</taxon>
        <taxon>Alphaproteobacteria</taxon>
        <taxon>Hyphomicrobiales</taxon>
        <taxon>Phyllobacteriaceae</taxon>
        <taxon>Mesorhizobium</taxon>
    </lineage>
</organism>
<feature type="compositionally biased region" description="Polar residues" evidence="1">
    <location>
        <begin position="1177"/>
        <end position="1194"/>
    </location>
</feature>
<dbReference type="SUPFAM" id="SSF55874">
    <property type="entry name" value="ATPase domain of HSP90 chaperone/DNA topoisomerase II/histidine kinase"/>
    <property type="match status" value="1"/>
</dbReference>
<dbReference type="PANTHER" id="PTHR32387">
    <property type="entry name" value="WU:FJ29H11"/>
    <property type="match status" value="1"/>
</dbReference>
<feature type="region of interest" description="Disordered" evidence="1">
    <location>
        <begin position="1112"/>
        <end position="1196"/>
    </location>
</feature>
<feature type="compositionally biased region" description="Basic and acidic residues" evidence="1">
    <location>
        <begin position="1147"/>
        <end position="1176"/>
    </location>
</feature>
<keyword evidence="3" id="KW-1185">Reference proteome</keyword>